<evidence type="ECO:0000259" key="4">
    <source>
        <dbReference type="Pfam" id="PF13600"/>
    </source>
</evidence>
<dbReference type="Proteomes" id="UP000219048">
    <property type="component" value="Unassembled WGS sequence"/>
</dbReference>
<dbReference type="Gene3D" id="2.170.130.10">
    <property type="entry name" value="TonB-dependent receptor, plug domain"/>
    <property type="match status" value="1"/>
</dbReference>
<dbReference type="Pfam" id="PF13598">
    <property type="entry name" value="DUF4139"/>
    <property type="match status" value="1"/>
</dbReference>
<accession>A0A285MW53</accession>
<keyword evidence="6" id="KW-1185">Reference proteome</keyword>
<dbReference type="NCBIfam" id="TIGR02231">
    <property type="entry name" value="mucoidy inhibitor MuiA family protein"/>
    <property type="match status" value="2"/>
</dbReference>
<keyword evidence="1" id="KW-0732">Signal</keyword>
<dbReference type="InterPro" id="IPR012910">
    <property type="entry name" value="Plug_dom"/>
</dbReference>
<dbReference type="OrthoDB" id="634585at2"/>
<feature type="domain" description="DUF4139" evidence="3">
    <location>
        <begin position="212"/>
        <end position="684"/>
    </location>
</feature>
<dbReference type="Pfam" id="PF13600">
    <property type="entry name" value="DUF4140"/>
    <property type="match status" value="1"/>
</dbReference>
<dbReference type="PANTHER" id="PTHR31005">
    <property type="entry name" value="DUF4139 DOMAIN-CONTAINING PROTEIN"/>
    <property type="match status" value="1"/>
</dbReference>
<evidence type="ECO:0000259" key="3">
    <source>
        <dbReference type="Pfam" id="PF13598"/>
    </source>
</evidence>
<dbReference type="InterPro" id="IPR025554">
    <property type="entry name" value="DUF4140"/>
</dbReference>
<dbReference type="InterPro" id="IPR008969">
    <property type="entry name" value="CarboxyPept-like_regulatory"/>
</dbReference>
<feature type="chain" id="PRO_5012131396" description="Mucoidy inhibitor MuiA family protein" evidence="1">
    <location>
        <begin position="18"/>
        <end position="690"/>
    </location>
</feature>
<feature type="domain" description="DUF4140" evidence="4">
    <location>
        <begin position="29"/>
        <end position="126"/>
    </location>
</feature>
<feature type="signal peptide" evidence="1">
    <location>
        <begin position="1"/>
        <end position="17"/>
    </location>
</feature>
<organism evidence="5 6">
    <name type="scientific">Flagellimonas pacifica</name>
    <dbReference type="NCBI Taxonomy" id="1247520"/>
    <lineage>
        <taxon>Bacteria</taxon>
        <taxon>Pseudomonadati</taxon>
        <taxon>Bacteroidota</taxon>
        <taxon>Flavobacteriia</taxon>
        <taxon>Flavobacteriales</taxon>
        <taxon>Flavobacteriaceae</taxon>
        <taxon>Flagellimonas</taxon>
    </lineage>
</organism>
<dbReference type="EMBL" id="OBEH01000002">
    <property type="protein sequence ID" value="SNZ00036.1"/>
    <property type="molecule type" value="Genomic_DNA"/>
</dbReference>
<dbReference type="InterPro" id="IPR011935">
    <property type="entry name" value="CHP02231"/>
</dbReference>
<dbReference type="SUPFAM" id="SSF49464">
    <property type="entry name" value="Carboxypeptidase regulatory domain-like"/>
    <property type="match status" value="1"/>
</dbReference>
<dbReference type="RefSeq" id="WP_097045480.1">
    <property type="nucleotide sequence ID" value="NZ_OBEH01000002.1"/>
</dbReference>
<dbReference type="InterPro" id="IPR037066">
    <property type="entry name" value="Plug_dom_sf"/>
</dbReference>
<feature type="domain" description="TonB-dependent receptor plug" evidence="2">
    <location>
        <begin position="396"/>
        <end position="476"/>
    </location>
</feature>
<proteinExistence type="predicted"/>
<evidence type="ECO:0000259" key="2">
    <source>
        <dbReference type="Pfam" id="PF07715"/>
    </source>
</evidence>
<reference evidence="6" key="1">
    <citation type="submission" date="2017-09" db="EMBL/GenBank/DDBJ databases">
        <authorList>
            <person name="Varghese N."/>
            <person name="Submissions S."/>
        </authorList>
    </citation>
    <scope>NUCLEOTIDE SEQUENCE [LARGE SCALE GENOMIC DNA]</scope>
    <source>
        <strain evidence="6">DSM 25885</strain>
    </source>
</reference>
<dbReference type="SUPFAM" id="SSF56935">
    <property type="entry name" value="Porins"/>
    <property type="match status" value="1"/>
</dbReference>
<sequence>MKKLLFLFVLCPLLVLANDKKIPSKIKDVTVYLSGAQIYRKAQCQLKEGKNELIFTGLSPKIEESSIQISGLQSVSILSMSYDLNYLEKAESSPQVKEWEDQILKIQHKTTMLKNTIVGLEEEEKVITTNRLVSADNQMLDLERVKQISTYYRERITAIKNEIFKTNLEINKFKLEISKLQKQLAEVNNAPEEEQGELTITFDAPIAANLNLSISYLVRDAGWIPNYDIKSKKLNAPIDLAYKAHVYQKTGKDWDNVKVTLSTGNPNINVSKPNLGTKYLNFVSRYAKRNRNTPKKKGYTYNPMVRQISGNVVDESGTPLPGVNVVVKGTTQGAQTDFDGNFVLDVTSGEELSISYLGMVSQEVPIYSSIINVQMEEDVQALDEVVVVGYGSQTKRSLTGSVGSVSMEQALQGKAAGVSIRGYNSNPRSQPLYIIDGIPMDGFTEGDLDESEIQSVEVLKGQEATVIYGNRGASGIVVITTKKSTMQDDLTNTKFVIKKPYSIVSDGDITAIQINTFQLPAEYEYFAAPIVNENVFLTAKLKDWEKLQLLPGEANVYYEGGYAGKTNIDPFTVKKEMTLSLGIDPNITVSRKQQRNFKSKSFTGSNRILDRIYDLEVKNNKSLAISLKLMDRIPISQNKEIKVDDIDTKTASYDKKTGFLSWELELASQKSKKESFSFQVKYPRGKYISL</sequence>
<evidence type="ECO:0000256" key="1">
    <source>
        <dbReference type="SAM" id="SignalP"/>
    </source>
</evidence>
<protein>
    <recommendedName>
        <fullName evidence="7">Mucoidy inhibitor MuiA family protein</fullName>
    </recommendedName>
</protein>
<evidence type="ECO:0008006" key="7">
    <source>
        <dbReference type="Google" id="ProtNLM"/>
    </source>
</evidence>
<evidence type="ECO:0000313" key="6">
    <source>
        <dbReference type="Proteomes" id="UP000219048"/>
    </source>
</evidence>
<gene>
    <name evidence="5" type="ORF">SAMN06265377_1853</name>
</gene>
<dbReference type="Gene3D" id="2.60.40.1120">
    <property type="entry name" value="Carboxypeptidase-like, regulatory domain"/>
    <property type="match status" value="1"/>
</dbReference>
<name>A0A285MW53_9FLAO</name>
<dbReference type="Pfam" id="PF13715">
    <property type="entry name" value="CarbopepD_reg_2"/>
    <property type="match status" value="1"/>
</dbReference>
<dbReference type="AlphaFoldDB" id="A0A285MW53"/>
<dbReference type="InterPro" id="IPR037291">
    <property type="entry name" value="DUF4139"/>
</dbReference>
<dbReference type="Pfam" id="PF07715">
    <property type="entry name" value="Plug"/>
    <property type="match status" value="1"/>
</dbReference>
<evidence type="ECO:0000313" key="5">
    <source>
        <dbReference type="EMBL" id="SNZ00036.1"/>
    </source>
</evidence>
<dbReference type="PANTHER" id="PTHR31005:SF8">
    <property type="entry name" value="DUF4139 DOMAIN-CONTAINING PROTEIN"/>
    <property type="match status" value="1"/>
</dbReference>